<evidence type="ECO:0000313" key="3">
    <source>
        <dbReference type="Proteomes" id="UP000560000"/>
    </source>
</evidence>
<dbReference type="GO" id="GO:0016757">
    <property type="term" value="F:glycosyltransferase activity"/>
    <property type="evidence" value="ECO:0007669"/>
    <property type="project" value="UniProtKB-ARBA"/>
</dbReference>
<dbReference type="RefSeq" id="WP_081945032.1">
    <property type="nucleotide sequence ID" value="NZ_JACHET010000001.1"/>
</dbReference>
<organism evidence="2 3">
    <name type="scientific">Oleiagrimonas soli</name>
    <dbReference type="NCBI Taxonomy" id="1543381"/>
    <lineage>
        <taxon>Bacteria</taxon>
        <taxon>Pseudomonadati</taxon>
        <taxon>Pseudomonadota</taxon>
        <taxon>Gammaproteobacteria</taxon>
        <taxon>Lysobacterales</taxon>
        <taxon>Rhodanobacteraceae</taxon>
        <taxon>Oleiagrimonas</taxon>
    </lineage>
</organism>
<proteinExistence type="predicted"/>
<dbReference type="PANTHER" id="PTHR45947">
    <property type="entry name" value="SULFOQUINOVOSYL TRANSFERASE SQD2"/>
    <property type="match status" value="1"/>
</dbReference>
<comment type="caution">
    <text evidence="2">The sequence shown here is derived from an EMBL/GenBank/DDBJ whole genome shotgun (WGS) entry which is preliminary data.</text>
</comment>
<dbReference type="CDD" id="cd03814">
    <property type="entry name" value="GT4-like"/>
    <property type="match status" value="1"/>
</dbReference>
<dbReference type="OrthoDB" id="9802525at2"/>
<protein>
    <submittedName>
        <fullName evidence="2">Glycosyltransferase involved in cell wall biosynthesis</fullName>
    </submittedName>
</protein>
<dbReference type="AlphaFoldDB" id="A0A841KHJ2"/>
<sequence>MHIGIVTETYPPETNGVALTVQSMVQGLRARGHSVHLVRPRQRDEADADDTMLAPAAAIPGYATLRFGWPVDRRLKRAWRARRPDAIYVATEGPLGACALRCARRLGIPATTGFHTRFDHYATHYGLGWLTPLVRAYLRRFHRRAAATLVPTDALARELRTLGVENVRLLHRAVDTVQFDPVHRDDELRAQWGASERTPVMLYVGRIAPEKNLQLAIHAYYAMRQRCPDLRYVWVGDGPAREAVQRAHPEFVFMGMQHDEALARCYASADVFVFPSRSETFGNVILEALASGLPTVAFDSGAAHEHVRSGHNGYLIDDGDEAAFTAACVKLIRDERYRDMRASARGSVAALNPDAVIADFETLLLGVHASGRAPRQARALGFTGHPRDSGART</sequence>
<dbReference type="Proteomes" id="UP000560000">
    <property type="component" value="Unassembled WGS sequence"/>
</dbReference>
<dbReference type="InterPro" id="IPR050194">
    <property type="entry name" value="Glycosyltransferase_grp1"/>
</dbReference>
<keyword evidence="2" id="KW-0808">Transferase</keyword>
<dbReference type="Pfam" id="PF13439">
    <property type="entry name" value="Glyco_transf_4"/>
    <property type="match status" value="1"/>
</dbReference>
<dbReference type="Gene3D" id="3.40.50.2000">
    <property type="entry name" value="Glycogen Phosphorylase B"/>
    <property type="match status" value="2"/>
</dbReference>
<dbReference type="SUPFAM" id="SSF53756">
    <property type="entry name" value="UDP-Glycosyltransferase/glycogen phosphorylase"/>
    <property type="match status" value="1"/>
</dbReference>
<dbReference type="EMBL" id="JACHET010000001">
    <property type="protein sequence ID" value="MBB6184646.1"/>
    <property type="molecule type" value="Genomic_DNA"/>
</dbReference>
<evidence type="ECO:0000313" key="2">
    <source>
        <dbReference type="EMBL" id="MBB6184646.1"/>
    </source>
</evidence>
<reference evidence="2 3" key="1">
    <citation type="submission" date="2020-08" db="EMBL/GenBank/DDBJ databases">
        <title>Genomic Encyclopedia of Type Strains, Phase IV (KMG-IV): sequencing the most valuable type-strain genomes for metagenomic binning, comparative biology and taxonomic classification.</title>
        <authorList>
            <person name="Goeker M."/>
        </authorList>
    </citation>
    <scope>NUCLEOTIDE SEQUENCE [LARGE SCALE GENOMIC DNA]</scope>
    <source>
        <strain evidence="2 3">DSM 107085</strain>
    </source>
</reference>
<accession>A0A841KHJ2</accession>
<name>A0A841KHJ2_9GAMM</name>
<dbReference type="InterPro" id="IPR028098">
    <property type="entry name" value="Glyco_trans_4-like_N"/>
</dbReference>
<gene>
    <name evidence="2" type="ORF">HNQ86_001991</name>
</gene>
<evidence type="ECO:0000259" key="1">
    <source>
        <dbReference type="Pfam" id="PF13439"/>
    </source>
</evidence>
<dbReference type="PANTHER" id="PTHR45947:SF3">
    <property type="entry name" value="SULFOQUINOVOSYL TRANSFERASE SQD2"/>
    <property type="match status" value="1"/>
</dbReference>
<dbReference type="Pfam" id="PF13692">
    <property type="entry name" value="Glyco_trans_1_4"/>
    <property type="match status" value="1"/>
</dbReference>
<feature type="domain" description="Glycosyltransferase subfamily 4-like N-terminal" evidence="1">
    <location>
        <begin position="15"/>
        <end position="176"/>
    </location>
</feature>